<evidence type="ECO:0000256" key="5">
    <source>
        <dbReference type="ARBA" id="ARBA00022989"/>
    </source>
</evidence>
<keyword evidence="5 7" id="KW-1133">Transmembrane helix</keyword>
<feature type="transmembrane region" description="Helical" evidence="7">
    <location>
        <begin position="103"/>
        <end position="125"/>
    </location>
</feature>
<gene>
    <name evidence="8" type="ORF">PRZ01_14840</name>
</gene>
<keyword evidence="6 7" id="KW-0472">Membrane</keyword>
<reference evidence="8 9" key="1">
    <citation type="submission" date="2022-10" db="EMBL/GenBank/DDBJ databases">
        <title>paucibacter sp. hw8 Genome sequencing.</title>
        <authorList>
            <person name="Park S."/>
        </authorList>
    </citation>
    <scope>NUCLEOTIDE SEQUENCE [LARGE SCALE GENOMIC DNA]</scope>
    <source>
        <strain evidence="9">hw8</strain>
    </source>
</reference>
<evidence type="ECO:0000313" key="9">
    <source>
        <dbReference type="Proteomes" id="UP001219862"/>
    </source>
</evidence>
<accession>A0ABT5KU43</accession>
<proteinExistence type="predicted"/>
<dbReference type="InterPro" id="IPR047135">
    <property type="entry name" value="YsiQ"/>
</dbReference>
<keyword evidence="4 7" id="KW-0812">Transmembrane</keyword>
<keyword evidence="3" id="KW-1003">Cell membrane</keyword>
<dbReference type="PANTHER" id="PTHR42925">
    <property type="entry name" value="MULTIDRUG AND TOXIN EFFLUX PROTEIN MATE FAMILY"/>
    <property type="match status" value="1"/>
</dbReference>
<comment type="subcellular location">
    <subcellularLocation>
        <location evidence="1">Cell inner membrane</location>
        <topology evidence="1">Multi-pass membrane protein</topology>
    </subcellularLocation>
</comment>
<sequence length="478" mass="51651">MTQSPSKSAQANKPAAHAVPGLLALAWPIFAEQLLHLSTGVADTLMVSRLSDQAVAGLGSAWQIVFMLMMAFNVLAIGASIVITHHLGLGDAEGARRLARAAVSTNLCIGMAFSLLLIPVAPTLLRWVQLSPEQTRYALPFLQWMGGTLFLEAMNYALSASLRAHGHTRAVMWVMLGQNLLNVGGNAVLIFGLFGLPALGVTGVALSTAFSRLMACGALWWLSRSLYGLRWRHTDLLRVPLPDLRRLLHYGVPAVLENVSWFGAFMLITALSARMGESQLATQTYVMQLANVVMLGGVAMGLANEILVGRLVGAGRLEQAYAVCLRHMRTGLVWTMVIAALAALLGPRLLALLTADAEIQRVGATLVMLGLLLEPGRSFNLIMINALRACGDARYPAGVGMLSQWGVMAFGAWLLGTHFGLGLVGVWCAFIVDEWLRGLLMLQRWRSRRWMSLAHRARAQSQASPSAQSLPVISRTFA</sequence>
<feature type="transmembrane region" description="Helical" evidence="7">
    <location>
        <begin position="137"/>
        <end position="158"/>
    </location>
</feature>
<feature type="transmembrane region" description="Helical" evidence="7">
    <location>
        <begin position="285"/>
        <end position="312"/>
    </location>
</feature>
<feature type="transmembrane region" description="Helical" evidence="7">
    <location>
        <begin position="55"/>
        <end position="83"/>
    </location>
</feature>
<comment type="caution">
    <text evidence="8">The sequence shown here is derived from an EMBL/GenBank/DDBJ whole genome shotgun (WGS) entry which is preliminary data.</text>
</comment>
<keyword evidence="2" id="KW-0813">Transport</keyword>
<organism evidence="8 9">
    <name type="scientific">Roseateles koreensis</name>
    <dbReference type="NCBI Taxonomy" id="2987526"/>
    <lineage>
        <taxon>Bacteria</taxon>
        <taxon>Pseudomonadati</taxon>
        <taxon>Pseudomonadota</taxon>
        <taxon>Betaproteobacteria</taxon>
        <taxon>Burkholderiales</taxon>
        <taxon>Sphaerotilaceae</taxon>
        <taxon>Roseateles</taxon>
    </lineage>
</organism>
<evidence type="ECO:0000256" key="2">
    <source>
        <dbReference type="ARBA" id="ARBA00022448"/>
    </source>
</evidence>
<evidence type="ECO:0000256" key="1">
    <source>
        <dbReference type="ARBA" id="ARBA00004429"/>
    </source>
</evidence>
<feature type="transmembrane region" description="Helical" evidence="7">
    <location>
        <begin position="200"/>
        <end position="222"/>
    </location>
</feature>
<feature type="transmembrane region" description="Helical" evidence="7">
    <location>
        <begin position="247"/>
        <end position="273"/>
    </location>
</feature>
<dbReference type="InterPro" id="IPR002528">
    <property type="entry name" value="MATE_fam"/>
</dbReference>
<dbReference type="InterPro" id="IPR048279">
    <property type="entry name" value="MdtK-like"/>
</dbReference>
<name>A0ABT5KU43_9BURK</name>
<dbReference type="PIRSF" id="PIRSF006603">
    <property type="entry name" value="DinF"/>
    <property type="match status" value="1"/>
</dbReference>
<evidence type="ECO:0000256" key="6">
    <source>
        <dbReference type="ARBA" id="ARBA00023136"/>
    </source>
</evidence>
<evidence type="ECO:0000256" key="4">
    <source>
        <dbReference type="ARBA" id="ARBA00022692"/>
    </source>
</evidence>
<evidence type="ECO:0000313" key="8">
    <source>
        <dbReference type="EMBL" id="MDC8786465.1"/>
    </source>
</evidence>
<dbReference type="EMBL" id="JAQQXS010000013">
    <property type="protein sequence ID" value="MDC8786465.1"/>
    <property type="molecule type" value="Genomic_DNA"/>
</dbReference>
<dbReference type="RefSeq" id="WP_273597577.1">
    <property type="nucleotide sequence ID" value="NZ_JAQQXS010000013.1"/>
</dbReference>
<protein>
    <submittedName>
        <fullName evidence="8">MATE family efflux transporter</fullName>
    </submittedName>
</protein>
<feature type="transmembrane region" description="Helical" evidence="7">
    <location>
        <begin position="170"/>
        <end position="194"/>
    </location>
</feature>
<evidence type="ECO:0000256" key="3">
    <source>
        <dbReference type="ARBA" id="ARBA00022475"/>
    </source>
</evidence>
<feature type="transmembrane region" description="Helical" evidence="7">
    <location>
        <begin position="332"/>
        <end position="350"/>
    </location>
</feature>
<evidence type="ECO:0000256" key="7">
    <source>
        <dbReference type="SAM" id="Phobius"/>
    </source>
</evidence>
<keyword evidence="9" id="KW-1185">Reference proteome</keyword>
<dbReference type="CDD" id="cd13134">
    <property type="entry name" value="MATE_like_8"/>
    <property type="match status" value="1"/>
</dbReference>
<dbReference type="Pfam" id="PF01554">
    <property type="entry name" value="MatE"/>
    <property type="match status" value="2"/>
</dbReference>
<dbReference type="NCBIfam" id="TIGR00797">
    <property type="entry name" value="matE"/>
    <property type="match status" value="1"/>
</dbReference>
<dbReference type="Proteomes" id="UP001219862">
    <property type="component" value="Unassembled WGS sequence"/>
</dbReference>
<dbReference type="PANTHER" id="PTHR42925:SF1">
    <property type="entry name" value="VIRULENCE FACTOR MVIN"/>
    <property type="match status" value="1"/>
</dbReference>